<gene>
    <name evidence="6" type="ORF">CSUB8521_1165</name>
</gene>
<evidence type="ECO:0000256" key="2">
    <source>
        <dbReference type="ARBA" id="ARBA00011643"/>
    </source>
</evidence>
<name>A0A0A8HAN5_9BACT</name>
<reference evidence="6 7" key="1">
    <citation type="journal article" date="2014" name="Genome Biol. Evol.">
        <title>Comparative Genomics of the Campylobacter lari Group.</title>
        <authorList>
            <person name="Miller W.G."/>
            <person name="Yee E."/>
            <person name="Chapman M.H."/>
            <person name="Smith T.P."/>
            <person name="Bono J.L."/>
            <person name="Huynh S."/>
            <person name="Parker C.T."/>
            <person name="Vandamme P."/>
            <person name="Luong K."/>
            <person name="Korlach J."/>
        </authorList>
    </citation>
    <scope>NUCLEOTIDE SEQUENCE [LARGE SCALE GENOMIC DNA]</scope>
    <source>
        <strain evidence="6 7">LMG 24374</strain>
    </source>
</reference>
<evidence type="ECO:0000256" key="4">
    <source>
        <dbReference type="ARBA" id="ARBA00022723"/>
    </source>
</evidence>
<sequence length="241" mass="27594">MKIKEIYEYLDTISPFSTQSSWDNSGLLLGDFEQEVSKIYLTLDVDIHLIENASENSLFIVHHPLIFKGLKSLNGAFYPQNILIKMMQKNIALIAMHTNFDLSHLNAYFANEILGFKIKEQNEFLIYCDIDFKFSDLITHVKKSLKLDYIRVVNAGNEKIKTLAICTGSGGDLISSVKADCFLSGDFKYHQALESYHNKLSLIDIGHYESESCFSEILAKDLQKFHLEVIILVSKNPFQYF</sequence>
<comment type="similarity">
    <text evidence="1">Belongs to the GTP cyclohydrolase I type 2/NIF3 family.</text>
</comment>
<dbReference type="RefSeq" id="WP_039664195.1">
    <property type="nucleotide sequence ID" value="NZ_CP007772.1"/>
</dbReference>
<dbReference type="KEGG" id="csm:CSUB8521_1165"/>
<evidence type="ECO:0000256" key="5">
    <source>
        <dbReference type="PIRSR" id="PIRSR602678-1"/>
    </source>
</evidence>
<dbReference type="Gene3D" id="3.40.1390.30">
    <property type="entry name" value="NIF3 (NGG1p interacting factor 3)-like"/>
    <property type="match status" value="2"/>
</dbReference>
<feature type="binding site" evidence="5">
    <location>
        <position position="207"/>
    </location>
    <ligand>
        <name>a divalent metal cation</name>
        <dbReference type="ChEBI" id="CHEBI:60240"/>
        <label>1</label>
    </ligand>
</feature>
<evidence type="ECO:0000256" key="3">
    <source>
        <dbReference type="ARBA" id="ARBA00022112"/>
    </source>
</evidence>
<dbReference type="NCBIfam" id="TIGR00486">
    <property type="entry name" value="YbgI_SA1388"/>
    <property type="match status" value="1"/>
</dbReference>
<proteinExistence type="inferred from homology"/>
<evidence type="ECO:0000256" key="1">
    <source>
        <dbReference type="ARBA" id="ARBA00006964"/>
    </source>
</evidence>
<feature type="binding site" evidence="5">
    <location>
        <position position="211"/>
    </location>
    <ligand>
        <name>a divalent metal cation</name>
        <dbReference type="ChEBI" id="CHEBI:60240"/>
        <label>1</label>
    </ligand>
</feature>
<dbReference type="PANTHER" id="PTHR13799">
    <property type="entry name" value="NGG1 INTERACTING FACTOR 3"/>
    <property type="match status" value="1"/>
</dbReference>
<evidence type="ECO:0000313" key="6">
    <source>
        <dbReference type="EMBL" id="AJC90997.1"/>
    </source>
</evidence>
<feature type="binding site" evidence="5">
    <location>
        <position position="62"/>
    </location>
    <ligand>
        <name>a divalent metal cation</name>
        <dbReference type="ChEBI" id="CHEBI:60240"/>
        <label>1</label>
    </ligand>
</feature>
<feature type="binding site" evidence="5">
    <location>
        <position position="63"/>
    </location>
    <ligand>
        <name>a divalent metal cation</name>
        <dbReference type="ChEBI" id="CHEBI:60240"/>
        <label>1</label>
    </ligand>
</feature>
<dbReference type="Proteomes" id="UP000031135">
    <property type="component" value="Chromosome"/>
</dbReference>
<dbReference type="OrthoDB" id="9792792at2"/>
<dbReference type="HOGENOM" id="CLU_037423_2_1_7"/>
<dbReference type="EMBL" id="CP007772">
    <property type="protein sequence ID" value="AJC90997.1"/>
    <property type="molecule type" value="Genomic_DNA"/>
</dbReference>
<dbReference type="InterPro" id="IPR036069">
    <property type="entry name" value="DUF34/NIF3_sf"/>
</dbReference>
<accession>A0A0A8HAN5</accession>
<dbReference type="GO" id="GO:0046872">
    <property type="term" value="F:metal ion binding"/>
    <property type="evidence" value="ECO:0007669"/>
    <property type="project" value="UniProtKB-KW"/>
</dbReference>
<dbReference type="InterPro" id="IPR002678">
    <property type="entry name" value="DUF34/NIF3"/>
</dbReference>
<organism evidence="6 7">
    <name type="scientific">Campylobacter subantarcticus LMG 24374</name>
    <dbReference type="NCBI Taxonomy" id="1388751"/>
    <lineage>
        <taxon>Bacteria</taxon>
        <taxon>Pseudomonadati</taxon>
        <taxon>Campylobacterota</taxon>
        <taxon>Epsilonproteobacteria</taxon>
        <taxon>Campylobacterales</taxon>
        <taxon>Campylobacteraceae</taxon>
        <taxon>Campylobacter</taxon>
    </lineage>
</organism>
<dbReference type="SUPFAM" id="SSF102705">
    <property type="entry name" value="NIF3 (NGG1p interacting factor 3)-like"/>
    <property type="match status" value="1"/>
</dbReference>
<protein>
    <recommendedName>
        <fullName evidence="3">GTP cyclohydrolase 1 type 2 homolog</fullName>
    </recommendedName>
</protein>
<keyword evidence="4 5" id="KW-0479">Metal-binding</keyword>
<comment type="subunit">
    <text evidence="2">Homohexamer.</text>
</comment>
<dbReference type="AlphaFoldDB" id="A0A0A8HAN5"/>
<evidence type="ECO:0000313" key="7">
    <source>
        <dbReference type="Proteomes" id="UP000031135"/>
    </source>
</evidence>
<dbReference type="Pfam" id="PF01784">
    <property type="entry name" value="DUF34_NIF3"/>
    <property type="match status" value="1"/>
</dbReference>
<dbReference type="FunFam" id="3.40.1390.30:FF:000001">
    <property type="entry name" value="GTP cyclohydrolase 1 type 2"/>
    <property type="match status" value="1"/>
</dbReference>
<feature type="binding site" evidence="5">
    <location>
        <position position="101"/>
    </location>
    <ligand>
        <name>a divalent metal cation</name>
        <dbReference type="ChEBI" id="CHEBI:60240"/>
        <label>1</label>
    </ligand>
</feature>
<dbReference type="PANTHER" id="PTHR13799:SF14">
    <property type="entry name" value="GTP CYCLOHYDROLASE 1 TYPE 2 HOMOLOG"/>
    <property type="match status" value="1"/>
</dbReference>
<dbReference type="GO" id="GO:0005737">
    <property type="term" value="C:cytoplasm"/>
    <property type="evidence" value="ECO:0007669"/>
    <property type="project" value="TreeGrafter"/>
</dbReference>